<feature type="transmembrane region" description="Helical" evidence="5">
    <location>
        <begin position="1467"/>
        <end position="1484"/>
    </location>
</feature>
<keyword evidence="2 3" id="KW-0067">ATP-binding</keyword>
<evidence type="ECO:0000256" key="5">
    <source>
        <dbReference type="SAM" id="Phobius"/>
    </source>
</evidence>
<evidence type="ECO:0000313" key="7">
    <source>
        <dbReference type="EMBL" id="WYY26596.1"/>
    </source>
</evidence>
<keyword evidence="5" id="KW-0812">Transmembrane</keyword>
<proteinExistence type="inferred from homology"/>
<feature type="coiled-coil region" evidence="4">
    <location>
        <begin position="272"/>
        <end position="359"/>
    </location>
</feature>
<dbReference type="PROSITE" id="PS00674">
    <property type="entry name" value="AAA"/>
    <property type="match status" value="1"/>
</dbReference>
<name>A0ABZ2U8L5_ASHYP</name>
<gene>
    <name evidence="7" type="ORF">AshY1_04900</name>
</gene>
<dbReference type="InterPro" id="IPR003959">
    <property type="entry name" value="ATPase_AAA_core"/>
</dbReference>
<dbReference type="SMART" id="SM00382">
    <property type="entry name" value="AAA"/>
    <property type="match status" value="1"/>
</dbReference>
<reference evidence="7" key="1">
    <citation type="submission" date="2024-03" db="EMBL/GenBank/DDBJ databases">
        <title>The Complete Genome of 'Candidatus Phytoplasma fraxini' AshY1 from the Ash Yellows Group.</title>
        <authorList>
            <person name="Boehm J.W."/>
            <person name="Huettel B."/>
            <person name="Schneider B."/>
            <person name="Kube M."/>
        </authorList>
    </citation>
    <scope>NUCLEOTIDE SEQUENCE [LARGE SCALE GENOMIC DNA]</scope>
    <source>
        <strain evidence="7">AshY1</strain>
    </source>
</reference>
<evidence type="ECO:0000259" key="6">
    <source>
        <dbReference type="SMART" id="SM00382"/>
    </source>
</evidence>
<dbReference type="InterPro" id="IPR027417">
    <property type="entry name" value="P-loop_NTPase"/>
</dbReference>
<dbReference type="Gene3D" id="3.40.50.300">
    <property type="entry name" value="P-loop containing nucleotide triphosphate hydrolases"/>
    <property type="match status" value="1"/>
</dbReference>
<feature type="coiled-coil region" evidence="4">
    <location>
        <begin position="29"/>
        <end position="112"/>
    </location>
</feature>
<dbReference type="RefSeq" id="WP_341266496.1">
    <property type="nucleotide sequence ID" value="NZ_CP146843.1"/>
</dbReference>
<evidence type="ECO:0000256" key="2">
    <source>
        <dbReference type="ARBA" id="ARBA00022840"/>
    </source>
</evidence>
<organism evidence="7 8">
    <name type="scientific">Ash yellows phytoplasma</name>
    <dbReference type="NCBI Taxonomy" id="35780"/>
    <lineage>
        <taxon>Bacteria</taxon>
        <taxon>Bacillati</taxon>
        <taxon>Mycoplasmatota</taxon>
        <taxon>Mollicutes</taxon>
        <taxon>Acholeplasmatales</taxon>
        <taxon>Acholeplasmataceae</taxon>
        <taxon>Candidatus Phytoplasma</taxon>
        <taxon>16SrVII (Ash yellows group)</taxon>
    </lineage>
</organism>
<protein>
    <submittedName>
        <fullName evidence="7">AAA family ATPase</fullName>
    </submittedName>
</protein>
<keyword evidence="5" id="KW-0472">Membrane</keyword>
<dbReference type="InterPro" id="IPR051701">
    <property type="entry name" value="Mito_OM_Translocase_MSP1"/>
</dbReference>
<keyword evidence="8" id="KW-1185">Reference proteome</keyword>
<keyword evidence="4" id="KW-0175">Coiled coil</keyword>
<keyword evidence="1 3" id="KW-0547">Nucleotide-binding</keyword>
<dbReference type="SUPFAM" id="SSF52540">
    <property type="entry name" value="P-loop containing nucleoside triphosphate hydrolases"/>
    <property type="match status" value="1"/>
</dbReference>
<evidence type="ECO:0000313" key="8">
    <source>
        <dbReference type="Proteomes" id="UP001484199"/>
    </source>
</evidence>
<accession>A0ABZ2U8L5</accession>
<sequence>MTFISKKTVDFFVNVFEEIMLLEEHKQTNLGKIKNLNQIEKQIESLNQQINHYNFIFNQQQQKIKQKNTNIETLQYIINIDKSNIQSLKQQMQNLREQLMQKNKELIENNKLSIVQKNSLNSHILVLQNDIQAIRQTLSQKELSISDKEVTIQNLIIQLQEQKQEISEIKELQIEEKKAWKTKIQQKIKQLSDLQQDIQSQQEIIDKLSITFKDQTELLSKKEIKIQQLTEELEDNKQHIDMLNTEIVAINTKLAEKVKEIETNKYLSKVIRDNLDLDIEQLKQNKKELQQKLDTKEFILNSNQDKIDNLMFQLQRKNQEIQDVQNLNQIEKKQLQTDIENKIKNLKIIQEELNISRERIIEFKKTVAEQKNLIERQNVAIVNLHKDIGLKNNVILSLSNKIQTTESNLIKKQQELSENKSLSEQEKQELKEDIDTKTKLIEELKGQLYSKENFLIETQREIENLKNQLDQQEERIIAIKKLNENEQNELKMNIKEKIILLTNLENDLNANQQTIDQFKKTVQEQTDIIIKKQEQIDSLESNIKQKNSDIHLLDENIKKLNSDLNKKTEELLENALLTDEQKKILNEEIENFKKEIQILKSKIKQKENFVYQAEQKISNLEKNLQQQTEQLEYNKLVNNNDKFMLKSKINNQFTSLHQIKTKLDKYKTDIETSLMNNQMFNSLIVKAMSYMNNVHKQTLDFVQTTVKQQESQKMVDTDSVQIFLKKTDKFPTFDKVIGNEEVKEQLRESVLKLKNLDLHKNMGSTTSPKGILLYGPPGTGKTYLAKAFAKEAGLPFYSLTSSDFSNKYVGESPKLIKNLFEAARKNSPSIILIDECEVVFRKRDSEGLNSDHGNVITAFLSQIEGIYTDENKPVFVIATTNFKDDIDNAILSRFNKMIEVDFWVEKDIIIFLQLTSAKYNLDIRTYKYLDNIAKQIMESSRKELRTPRKIIELLEQAASIAISKHEHLNIMPIDLQLSFDRITQKKNMIDWTSHKHEKHDKDELFTTKIFKNTPIKHLFIDSPFINKEKQYFTLIKNGYMKNKKFVYNTNLPEKIIEVEIDQNNLKNINNFYSSTNPLPDDLLGFYFETDDKSKKIKELKTINNLENILSESVNAKVPKIYFIWDIEKIKYNKNKMNKLLTLYTNNWEFFKLDNLVQTQLSEMIKIPENHEIDFEQKIIQYIEEIKIKLINDIYDQIQRSNDFKNLEYHSQIKKEIQQEINTIFNQNKISETLEEIKNKIIFSMQQQMITKKNSFLQDQIEQFINEMSFNKKIFDNSDIQMIKIKMIENIYNYFINKEYFTVEKIQNKINEIKNKYTEKLFKQKWSLILQKLNIDFNLDKDKIINKLEKITKEELFYANLDLNQIIEFLNKEAAKEIQILENNLNQKISENINRYILLNKDLNKQFSNQEIELINKGAVLIAKDELKKGNIKEDEIYEKINYFIKNYKTHEAKFENSKDIFSIITENFYWLKFVLIIIICKYFFQSKKN</sequence>
<dbReference type="EMBL" id="CP146843">
    <property type="protein sequence ID" value="WYY26596.1"/>
    <property type="molecule type" value="Genomic_DNA"/>
</dbReference>
<feature type="coiled-coil region" evidence="4">
    <location>
        <begin position="1370"/>
        <end position="1405"/>
    </location>
</feature>
<dbReference type="Pfam" id="PF00004">
    <property type="entry name" value="AAA"/>
    <property type="match status" value="1"/>
</dbReference>
<keyword evidence="5" id="KW-1133">Transmembrane helix</keyword>
<dbReference type="PANTHER" id="PTHR45644">
    <property type="entry name" value="AAA ATPASE, PUTATIVE (AFU_ORTHOLOGUE AFUA_2G12920)-RELATED-RELATED"/>
    <property type="match status" value="1"/>
</dbReference>
<feature type="coiled-coil region" evidence="4">
    <location>
        <begin position="395"/>
        <end position="630"/>
    </location>
</feature>
<comment type="similarity">
    <text evidence="3">Belongs to the AAA ATPase family.</text>
</comment>
<feature type="coiled-coil region" evidence="4">
    <location>
        <begin position="145"/>
        <end position="246"/>
    </location>
</feature>
<dbReference type="Proteomes" id="UP001484199">
    <property type="component" value="Chromosome"/>
</dbReference>
<evidence type="ECO:0000256" key="1">
    <source>
        <dbReference type="ARBA" id="ARBA00022741"/>
    </source>
</evidence>
<evidence type="ECO:0000256" key="4">
    <source>
        <dbReference type="SAM" id="Coils"/>
    </source>
</evidence>
<dbReference type="CDD" id="cd19481">
    <property type="entry name" value="RecA-like_protease"/>
    <property type="match status" value="1"/>
</dbReference>
<feature type="domain" description="AAA+ ATPase" evidence="6">
    <location>
        <begin position="767"/>
        <end position="905"/>
    </location>
</feature>
<evidence type="ECO:0000256" key="3">
    <source>
        <dbReference type="RuleBase" id="RU003651"/>
    </source>
</evidence>
<dbReference type="InterPro" id="IPR003960">
    <property type="entry name" value="ATPase_AAA_CS"/>
</dbReference>
<dbReference type="InterPro" id="IPR003593">
    <property type="entry name" value="AAA+_ATPase"/>
</dbReference>